<proteinExistence type="predicted"/>
<keyword evidence="1" id="KW-0614">Plasmid</keyword>
<accession>A0ABZ2XL30</accession>
<name>A0ABZ2XL30_9RHOO</name>
<dbReference type="RefSeq" id="WP_341744660.1">
    <property type="nucleotide sequence ID" value="NZ_CP151407.1"/>
</dbReference>
<evidence type="ECO:0000313" key="1">
    <source>
        <dbReference type="EMBL" id="WZJ23321.1"/>
    </source>
</evidence>
<gene>
    <name evidence="1" type="ORF">AADV58_18090</name>
</gene>
<evidence type="ECO:0000313" key="2">
    <source>
        <dbReference type="Proteomes" id="UP001479520"/>
    </source>
</evidence>
<sequence length="165" mass="18854">MQENKIGPYSLGGIKSFKGHEGEGCLQGTLLLNGKKIAEWSEDSWGGPMHFHFKTLEAEKAFFEEANRHKIAVEFAQEMLKEYGVACADNNHADLVVSTIAMDLDLLKRQEAQLKRWCKTKIVFRLPGDTEGEYRTLNVAYSATQHDKEMERRFPGCEIINKRFL</sequence>
<organism evidence="1 2">
    <name type="scientific">Azonexus hydrophilus</name>
    <dbReference type="NCBI Taxonomy" id="418702"/>
    <lineage>
        <taxon>Bacteria</taxon>
        <taxon>Pseudomonadati</taxon>
        <taxon>Pseudomonadota</taxon>
        <taxon>Betaproteobacteria</taxon>
        <taxon>Rhodocyclales</taxon>
        <taxon>Azonexaceae</taxon>
        <taxon>Azonexus</taxon>
    </lineage>
</organism>
<keyword evidence="2" id="KW-1185">Reference proteome</keyword>
<reference evidence="1 2" key="1">
    <citation type="submission" date="2024-04" db="EMBL/GenBank/DDBJ databases">
        <title>Dissimilatory iodate-reducing microorganisms contribute to the enrichment of iodine in groundwater.</title>
        <authorList>
            <person name="Jiang Z."/>
        </authorList>
    </citation>
    <scope>NUCLEOTIDE SEQUENCE [LARGE SCALE GENOMIC DNA]</scope>
    <source>
        <strain evidence="1 2">NCP973</strain>
        <plasmid evidence="1 2">unnamed1</plasmid>
    </source>
</reference>
<protein>
    <submittedName>
        <fullName evidence="1">Uncharacterized protein</fullName>
    </submittedName>
</protein>
<geneLocation type="plasmid" evidence="1 2">
    <name>unnamed1</name>
</geneLocation>
<dbReference type="Proteomes" id="UP001479520">
    <property type="component" value="Plasmid unnamed1"/>
</dbReference>
<dbReference type="EMBL" id="CP151407">
    <property type="protein sequence ID" value="WZJ23321.1"/>
    <property type="molecule type" value="Genomic_DNA"/>
</dbReference>